<proteinExistence type="predicted"/>
<organism evidence="3 4">
    <name type="scientific">Candidatus Harrisonbacteria bacterium CG10_big_fil_rev_8_21_14_0_10_40_38</name>
    <dbReference type="NCBI Taxonomy" id="1974583"/>
    <lineage>
        <taxon>Bacteria</taxon>
        <taxon>Candidatus Harrisoniibacteriota</taxon>
    </lineage>
</organism>
<dbReference type="AlphaFoldDB" id="A0A2H0URL3"/>
<feature type="compositionally biased region" description="Pro residues" evidence="1">
    <location>
        <begin position="244"/>
        <end position="264"/>
    </location>
</feature>
<dbReference type="EMBL" id="PFAZ01000009">
    <property type="protein sequence ID" value="PIR89021.1"/>
    <property type="molecule type" value="Genomic_DNA"/>
</dbReference>
<evidence type="ECO:0000256" key="2">
    <source>
        <dbReference type="SAM" id="SignalP"/>
    </source>
</evidence>
<gene>
    <name evidence="3" type="ORF">COU07_03985</name>
</gene>
<keyword evidence="2" id="KW-0732">Signal</keyword>
<comment type="caution">
    <text evidence="3">The sequence shown here is derived from an EMBL/GenBank/DDBJ whole genome shotgun (WGS) entry which is preliminary data.</text>
</comment>
<reference evidence="4" key="1">
    <citation type="submission" date="2017-09" db="EMBL/GenBank/DDBJ databases">
        <title>Depth-based differentiation of microbial function through sediment-hosted aquifers and enrichment of novel symbionts in the deep terrestrial subsurface.</title>
        <authorList>
            <person name="Probst A.J."/>
            <person name="Ladd B."/>
            <person name="Jarett J.K."/>
            <person name="Geller-Mcgrath D.E."/>
            <person name="Sieber C.M.K."/>
            <person name="Emerson J.B."/>
            <person name="Anantharaman K."/>
            <person name="Thomas B.C."/>
            <person name="Malmstrom R."/>
            <person name="Stieglmeier M."/>
            <person name="Klingl A."/>
            <person name="Woyke T."/>
            <person name="Ryan C.M."/>
            <person name="Banfield J.F."/>
        </authorList>
    </citation>
    <scope>NUCLEOTIDE SEQUENCE [LARGE SCALE GENOMIC DNA]</scope>
</reference>
<evidence type="ECO:0008006" key="5">
    <source>
        <dbReference type="Google" id="ProtNLM"/>
    </source>
</evidence>
<evidence type="ECO:0000313" key="3">
    <source>
        <dbReference type="EMBL" id="PIR89021.1"/>
    </source>
</evidence>
<feature type="chain" id="PRO_5013923974" description="DUF5667 domain-containing protein" evidence="2">
    <location>
        <begin position="31"/>
        <end position="292"/>
    </location>
</feature>
<sequence>MELKKAKKYYSMLISTLMLIFFLAVNNAHAQTASPEISLKTDANEANITKSVTAKKELELELKRSVLLRVLDISTIEIKNFNEKISKIEKPSEDLEIIKDEISKDLDSFSQYITDTYKEVEDAKDLQTIYKIASDIKNWREDKYNLEAKNIFNLILVWQTQEITNIANNRLDKISSAYKKIIETDEEKSKIFEDSSNAIKEAEKYSALAKEVFIKKWNIIKISESPAPSTKPSPTNLISATPPLASPTPTTTPTPPTSITPTPSPSTRTYIENTISSLKDAYKGFLLIIKTQ</sequence>
<feature type="compositionally biased region" description="Polar residues" evidence="1">
    <location>
        <begin position="226"/>
        <end position="237"/>
    </location>
</feature>
<evidence type="ECO:0000256" key="1">
    <source>
        <dbReference type="SAM" id="MobiDB-lite"/>
    </source>
</evidence>
<feature type="signal peptide" evidence="2">
    <location>
        <begin position="1"/>
        <end position="30"/>
    </location>
</feature>
<feature type="region of interest" description="Disordered" evidence="1">
    <location>
        <begin position="225"/>
        <end position="268"/>
    </location>
</feature>
<name>A0A2H0URL3_9BACT</name>
<evidence type="ECO:0000313" key="4">
    <source>
        <dbReference type="Proteomes" id="UP000231157"/>
    </source>
</evidence>
<dbReference type="Proteomes" id="UP000231157">
    <property type="component" value="Unassembled WGS sequence"/>
</dbReference>
<accession>A0A2H0URL3</accession>
<protein>
    <recommendedName>
        <fullName evidence="5">DUF5667 domain-containing protein</fullName>
    </recommendedName>
</protein>